<name>A0A5D4R6K3_9BACI</name>
<accession>A0A5D4R6K3</accession>
<dbReference type="InterPro" id="IPR050188">
    <property type="entry name" value="RluA_PseudoU_synthase"/>
</dbReference>
<dbReference type="Proteomes" id="UP000322139">
    <property type="component" value="Unassembled WGS sequence"/>
</dbReference>
<evidence type="ECO:0000313" key="9">
    <source>
        <dbReference type="Proteomes" id="UP000322139"/>
    </source>
</evidence>
<evidence type="ECO:0000256" key="5">
    <source>
        <dbReference type="PROSITE-ProRule" id="PRU00182"/>
    </source>
</evidence>
<dbReference type="InterPro" id="IPR006224">
    <property type="entry name" value="PsdUridine_synth_RluA-like_CS"/>
</dbReference>
<dbReference type="PROSITE" id="PS01129">
    <property type="entry name" value="PSI_RLU"/>
    <property type="match status" value="1"/>
</dbReference>
<protein>
    <recommendedName>
        <fullName evidence="6">Pseudouridine synthase</fullName>
        <ecNumber evidence="6">5.4.99.-</ecNumber>
    </recommendedName>
</protein>
<comment type="catalytic activity">
    <reaction evidence="1 6">
        <text>a uridine in RNA = a pseudouridine in RNA</text>
        <dbReference type="Rhea" id="RHEA:48348"/>
        <dbReference type="Rhea" id="RHEA-COMP:12068"/>
        <dbReference type="Rhea" id="RHEA-COMP:12069"/>
        <dbReference type="ChEBI" id="CHEBI:65314"/>
        <dbReference type="ChEBI" id="CHEBI:65315"/>
    </reaction>
</comment>
<dbReference type="PANTHER" id="PTHR21600">
    <property type="entry name" value="MITOCHONDRIAL RNA PSEUDOURIDINE SYNTHASE"/>
    <property type="match status" value="1"/>
</dbReference>
<evidence type="ECO:0000256" key="6">
    <source>
        <dbReference type="RuleBase" id="RU362028"/>
    </source>
</evidence>
<dbReference type="GO" id="GO:0009982">
    <property type="term" value="F:pseudouridine synthase activity"/>
    <property type="evidence" value="ECO:0007669"/>
    <property type="project" value="InterPro"/>
</dbReference>
<gene>
    <name evidence="8" type="ORF">FZD51_16860</name>
</gene>
<feature type="active site" evidence="4">
    <location>
        <position position="137"/>
    </location>
</feature>
<dbReference type="PANTHER" id="PTHR21600:SF35">
    <property type="entry name" value="PSEUDOURIDINE SYNTHASE"/>
    <property type="match status" value="1"/>
</dbReference>
<keyword evidence="3 6" id="KW-0413">Isomerase</keyword>
<evidence type="ECO:0000256" key="3">
    <source>
        <dbReference type="ARBA" id="ARBA00023235"/>
    </source>
</evidence>
<dbReference type="EC" id="5.4.99.-" evidence="6"/>
<dbReference type="EMBL" id="VTER01000008">
    <property type="protein sequence ID" value="TYS46250.1"/>
    <property type="molecule type" value="Genomic_DNA"/>
</dbReference>
<evidence type="ECO:0000256" key="2">
    <source>
        <dbReference type="ARBA" id="ARBA00010876"/>
    </source>
</evidence>
<evidence type="ECO:0000313" key="8">
    <source>
        <dbReference type="EMBL" id="TYS46250.1"/>
    </source>
</evidence>
<keyword evidence="5" id="KW-0694">RNA-binding</keyword>
<dbReference type="InterPro" id="IPR006225">
    <property type="entry name" value="PsdUridine_synth_RluC/D"/>
</dbReference>
<dbReference type="InterPro" id="IPR020103">
    <property type="entry name" value="PsdUridine_synth_cat_dom_sf"/>
</dbReference>
<dbReference type="FunFam" id="3.30.2350.10:FF:000005">
    <property type="entry name" value="Pseudouridine synthase"/>
    <property type="match status" value="1"/>
</dbReference>
<comment type="function">
    <text evidence="6">Responsible for synthesis of pseudouridine from uracil.</text>
</comment>
<proteinExistence type="inferred from homology"/>
<dbReference type="GO" id="GO:0140098">
    <property type="term" value="F:catalytic activity, acting on RNA"/>
    <property type="evidence" value="ECO:0007669"/>
    <property type="project" value="UniProtKB-ARBA"/>
</dbReference>
<organism evidence="8 9">
    <name type="scientific">Bacillus infantis</name>
    <dbReference type="NCBI Taxonomy" id="324767"/>
    <lineage>
        <taxon>Bacteria</taxon>
        <taxon>Bacillati</taxon>
        <taxon>Bacillota</taxon>
        <taxon>Bacilli</taxon>
        <taxon>Bacillales</taxon>
        <taxon>Bacillaceae</taxon>
        <taxon>Bacillus</taxon>
    </lineage>
</organism>
<dbReference type="GO" id="GO:0000455">
    <property type="term" value="P:enzyme-directed rRNA pseudouridine synthesis"/>
    <property type="evidence" value="ECO:0007669"/>
    <property type="project" value="TreeGrafter"/>
</dbReference>
<dbReference type="AlphaFoldDB" id="A0A5D4R6K3"/>
<dbReference type="PROSITE" id="PS50889">
    <property type="entry name" value="S4"/>
    <property type="match status" value="1"/>
</dbReference>
<comment type="similarity">
    <text evidence="2 6">Belongs to the pseudouridine synthase RluA family.</text>
</comment>
<dbReference type="NCBIfam" id="TIGR00005">
    <property type="entry name" value="rluA_subfam"/>
    <property type="match status" value="1"/>
</dbReference>
<comment type="caution">
    <text evidence="8">The sequence shown here is derived from an EMBL/GenBank/DDBJ whole genome shotgun (WGS) entry which is preliminary data.</text>
</comment>
<evidence type="ECO:0000259" key="7">
    <source>
        <dbReference type="Pfam" id="PF00849"/>
    </source>
</evidence>
<feature type="domain" description="Pseudouridine synthase RsuA/RluA-like" evidence="7">
    <location>
        <begin position="90"/>
        <end position="241"/>
    </location>
</feature>
<evidence type="ECO:0000256" key="4">
    <source>
        <dbReference type="PIRSR" id="PIRSR606225-1"/>
    </source>
</evidence>
<dbReference type="Gene3D" id="3.30.2350.10">
    <property type="entry name" value="Pseudouridine synthase"/>
    <property type="match status" value="1"/>
</dbReference>
<reference evidence="8 9" key="1">
    <citation type="submission" date="2019-08" db="EMBL/GenBank/DDBJ databases">
        <title>Bacillus genomes from the desert of Cuatro Cienegas, Coahuila.</title>
        <authorList>
            <person name="Olmedo-Alvarez G."/>
        </authorList>
    </citation>
    <scope>NUCLEOTIDE SEQUENCE [LARGE SCALE GENOMIC DNA]</scope>
    <source>
        <strain evidence="8 9">CH446_14T</strain>
    </source>
</reference>
<evidence type="ECO:0000256" key="1">
    <source>
        <dbReference type="ARBA" id="ARBA00000073"/>
    </source>
</evidence>
<dbReference type="SUPFAM" id="SSF55120">
    <property type="entry name" value="Pseudouridine synthase"/>
    <property type="match status" value="1"/>
</dbReference>
<sequence length="295" mass="33389">MDSFTLNWRIDKQDSGQSIKDYLKQHEISKAALTDIKFSGGKIEVNGNEENVRYTLKEGDCLYVRFPSEMPSPGMEAEDIPLAVVYEDPYVLVVNKPAAMSTIPSREHPRGSLANALIGYYRKINLASTVHIVTRLDRDTSGLVLVAKHRHVHHLMSTLQREGRVKRTYEAFAEGKLFPEEGSIEAPIARKKDSIIEREVNFLEGQYACTHYKVKGTGEFTYVELVLETGRTHQIRVHLSHLGHPLLGDGLYGGNKNQIGRQALHCRELRFFHPFLDRQLCFSAGLPDDMNALLE</sequence>
<dbReference type="RefSeq" id="WP_148975835.1">
    <property type="nucleotide sequence ID" value="NZ_JBNILB010000007.1"/>
</dbReference>
<dbReference type="GO" id="GO:0003723">
    <property type="term" value="F:RNA binding"/>
    <property type="evidence" value="ECO:0007669"/>
    <property type="project" value="UniProtKB-KW"/>
</dbReference>
<dbReference type="Pfam" id="PF00849">
    <property type="entry name" value="PseudoU_synth_2"/>
    <property type="match status" value="1"/>
</dbReference>
<dbReference type="InterPro" id="IPR006145">
    <property type="entry name" value="PsdUridine_synth_RsuA/RluA"/>
</dbReference>
<dbReference type="CDD" id="cd02869">
    <property type="entry name" value="PseudoU_synth_RluA_like"/>
    <property type="match status" value="1"/>
</dbReference>